<dbReference type="AlphaFoldDB" id="A0A1L3ZTT1"/>
<dbReference type="Proteomes" id="UP000182063">
    <property type="component" value="Chromosome"/>
</dbReference>
<dbReference type="STRING" id="1921510.BSL82_06795"/>
<evidence type="ECO:0000313" key="2">
    <source>
        <dbReference type="Proteomes" id="UP000182063"/>
    </source>
</evidence>
<reference evidence="2" key="1">
    <citation type="submission" date="2016-11" db="EMBL/GenBank/DDBJ databases">
        <title>Complete Genome Sequence of alachlor-degrading Sphingomonas sp. strain JJ-A5.</title>
        <authorList>
            <person name="Lee H."/>
            <person name="Ka J.-O."/>
        </authorList>
    </citation>
    <scope>NUCLEOTIDE SEQUENCE [LARGE SCALE GENOMIC DNA]</scope>
    <source>
        <strain evidence="2">JJ-A5</strain>
    </source>
</reference>
<accession>A0A1L3ZTT1</accession>
<dbReference type="SUPFAM" id="SSF54909">
    <property type="entry name" value="Dimeric alpha+beta barrel"/>
    <property type="match status" value="1"/>
</dbReference>
<protein>
    <recommendedName>
        <fullName evidence="3">RNA signal recognition particle</fullName>
    </recommendedName>
</protein>
<name>A0A1L3ZTT1_9SPHN</name>
<dbReference type="EMBL" id="CP018221">
    <property type="protein sequence ID" value="API59051.1"/>
    <property type="molecule type" value="Genomic_DNA"/>
</dbReference>
<dbReference type="Pfam" id="PF07237">
    <property type="entry name" value="DUF1428"/>
    <property type="match status" value="1"/>
</dbReference>
<dbReference type="Gene3D" id="3.30.70.100">
    <property type="match status" value="1"/>
</dbReference>
<dbReference type="OrthoDB" id="9792392at2"/>
<dbReference type="InterPro" id="IPR011008">
    <property type="entry name" value="Dimeric_a/b-barrel"/>
</dbReference>
<dbReference type="PIRSF" id="PIRSF007028">
    <property type="entry name" value="UCP007028"/>
    <property type="match status" value="1"/>
</dbReference>
<organism evidence="1 2">
    <name type="scientific">Tardibacter chloracetimidivorans</name>
    <dbReference type="NCBI Taxonomy" id="1921510"/>
    <lineage>
        <taxon>Bacteria</taxon>
        <taxon>Pseudomonadati</taxon>
        <taxon>Pseudomonadota</taxon>
        <taxon>Alphaproteobacteria</taxon>
        <taxon>Sphingomonadales</taxon>
        <taxon>Sphingomonadaceae</taxon>
        <taxon>Tardibacter</taxon>
    </lineage>
</organism>
<proteinExistence type="predicted"/>
<dbReference type="KEGG" id="sphj:BSL82_06795"/>
<evidence type="ECO:0008006" key="3">
    <source>
        <dbReference type="Google" id="ProtNLM"/>
    </source>
</evidence>
<gene>
    <name evidence="1" type="ORF">BSL82_06795</name>
</gene>
<dbReference type="InterPro" id="IPR009874">
    <property type="entry name" value="DUF1428"/>
</dbReference>
<keyword evidence="2" id="KW-1185">Reference proteome</keyword>
<sequence>MAYVDGFVIPVPADKKEDYRKVAEAAAPVFLDHGALHVVECWGDDLPKGKETDFFMAVKAKEDENVVFSWIIWPSKEARDAGNKAAMADPRLANMGPDSMPFDGKRMFYGGFVPIVDRSKEG</sequence>
<evidence type="ECO:0000313" key="1">
    <source>
        <dbReference type="EMBL" id="API59051.1"/>
    </source>
</evidence>
<dbReference type="RefSeq" id="WP_072596603.1">
    <property type="nucleotide sequence ID" value="NZ_CP018221.1"/>
</dbReference>